<feature type="compositionally biased region" description="Basic and acidic residues" evidence="3">
    <location>
        <begin position="1140"/>
        <end position="1184"/>
    </location>
</feature>
<feature type="region of interest" description="Disordered" evidence="3">
    <location>
        <begin position="1139"/>
        <end position="1210"/>
    </location>
</feature>
<feature type="region of interest" description="Disordered" evidence="3">
    <location>
        <begin position="3010"/>
        <end position="3062"/>
    </location>
</feature>
<feature type="compositionally biased region" description="Basic and acidic residues" evidence="3">
    <location>
        <begin position="2683"/>
        <end position="2704"/>
    </location>
</feature>
<feature type="compositionally biased region" description="Basic and acidic residues" evidence="3">
    <location>
        <begin position="2854"/>
        <end position="2863"/>
    </location>
</feature>
<feature type="compositionally biased region" description="Basic residues" evidence="3">
    <location>
        <begin position="5357"/>
        <end position="5367"/>
    </location>
</feature>
<feature type="compositionally biased region" description="Polar residues" evidence="3">
    <location>
        <begin position="1679"/>
        <end position="1698"/>
    </location>
</feature>
<feature type="compositionally biased region" description="Basic and acidic residues" evidence="3">
    <location>
        <begin position="5153"/>
        <end position="5166"/>
    </location>
</feature>
<feature type="compositionally biased region" description="Basic and acidic residues" evidence="3">
    <location>
        <begin position="2302"/>
        <end position="2329"/>
    </location>
</feature>
<feature type="compositionally biased region" description="Low complexity" evidence="3">
    <location>
        <begin position="439"/>
        <end position="454"/>
    </location>
</feature>
<feature type="compositionally biased region" description="Basic and acidic residues" evidence="3">
    <location>
        <begin position="4976"/>
        <end position="4986"/>
    </location>
</feature>
<feature type="compositionally biased region" description="Polar residues" evidence="3">
    <location>
        <begin position="232"/>
        <end position="242"/>
    </location>
</feature>
<feature type="region of interest" description="Disordered" evidence="3">
    <location>
        <begin position="1607"/>
        <end position="2015"/>
    </location>
</feature>
<feature type="region of interest" description="Disordered" evidence="3">
    <location>
        <begin position="3783"/>
        <end position="4124"/>
    </location>
</feature>
<proteinExistence type="predicted"/>
<feature type="region of interest" description="Disordered" evidence="3">
    <location>
        <begin position="3183"/>
        <end position="3234"/>
    </location>
</feature>
<feature type="compositionally biased region" description="Basic and acidic residues" evidence="3">
    <location>
        <begin position="1980"/>
        <end position="1995"/>
    </location>
</feature>
<feature type="compositionally biased region" description="Basic and acidic residues" evidence="3">
    <location>
        <begin position="1616"/>
        <end position="1636"/>
    </location>
</feature>
<feature type="compositionally biased region" description="Polar residues" evidence="3">
    <location>
        <begin position="4708"/>
        <end position="4718"/>
    </location>
</feature>
<feature type="domain" description="C2H2-type" evidence="4">
    <location>
        <begin position="2960"/>
        <end position="2984"/>
    </location>
</feature>
<evidence type="ECO:0000256" key="1">
    <source>
        <dbReference type="PROSITE-ProRule" id="PRU00042"/>
    </source>
</evidence>
<feature type="compositionally biased region" description="Basic and acidic residues" evidence="3">
    <location>
        <begin position="3901"/>
        <end position="3912"/>
    </location>
</feature>
<feature type="compositionally biased region" description="Polar residues" evidence="3">
    <location>
        <begin position="2086"/>
        <end position="2099"/>
    </location>
</feature>
<feature type="compositionally biased region" description="Basic and acidic residues" evidence="3">
    <location>
        <begin position="5231"/>
        <end position="5257"/>
    </location>
</feature>
<sequence length="5367" mass="604326">MRERTPSADDTPKRAPPAPPREAASADVAGSKTSSDAAEAFRASKFPPTAAASSTGSLSLSVDARMVASTHNLDDLGVSHPTSASSDRQQQQEKHGHTYRSAQTAQDKRSRLSNVINNLRKKVPDSKNGDSPKKEEDDRNSVERNLETLEKYVMTVLNGVIKDEEDDDKEVSRKKEAEKSKEPEKLTEDQEDEDSKGPAAKFEPSKPNESRTEAAVFLSDQSGKSEAKESCLDQQKAASKTENSLRNEETGYFEAKDSLDDFSDRISEERETSKDEKVEEEDACRGSKYSSKETKSEEQPVVEALRNDCQEEEKKENRSLGTLIMERLSENQSDEKASADTGREDGREFVHDNVGLRNVCRDLLNDLLNGINQLIDENRQDKEEARNLDNSAEESRDSRSQDFAMTSLHCSLPLDKVASVLQNCQTSELAAPQSPFPSPSSSQGSKSPCKPSSPTVRHLCLYCDRKFMSISLRQRHTERVHQQGGGRRSERNSRKSTQNCQYCSDKCAESLEGLFQHMVGSHGDKYHACLQCSTRYLTREALVGHMSEHHGVSIERNPQIQEKTKEPSPCKELGNQSPRDRTDPSQSPKERRSEESDHEYRAESILLKPILHMKDNFSNPGSPEFDSSFYSSVSCNIRENLLHHLDGKLQSSSSTIASASSMVDSKPQQQLQQQQSFYEHNVNQIQFPIDISLTAATPVYSKEYSSEEYENNSEYAQKPGKSNKSHPRRVSFEKYNFPRKYDGKEQWTCSIKDLSKFDISTQLFLRKKQQLLKEHFSLNRLHQIPILRPTETTDIIQDEQSLSSRSLDESDTVDEALAEADSPDLDQILRYEGQKLTEGKSDEAKSSSSSQSTEFSTEFGNFLRLRKWDENTSIEAAKKQEVVYAELTGEWSRPRVYICGACASKHVTLRELEDHKVTSHPNVWCSHFEFSGDQRELYKHLFLPGKDMPTAKARTAILVEKVCTKCSKNCSTLPELHRHMLECGGDQAWLLGLFGNGKKKYKWKWRPFGSRSRRRRQRGMKRNIQNSQTPRVNTPKEKQPTGPRVRPSDRETIEKMLANLPPKRATRKVLQDSTLRTQGRLRNVQTRTRQRMENSSASRMSRNKAALRNKLLKNAKSIQRNRCRIDNISAVIESVVRNYSPDDRKPEDERNDSGEKAVAEKETKEKPTEGSTSAKEDAVLDGRSSRTKMVRGPRVLGKKRNVKTKEGAVKSLNYVKKPGAMKGKAKAAMRNLAEAKTEAYSETVKVLKSAKVSPKSAEKVVDTDEMETSSGEFKSSNLGMKNKSLAQTTPKRKRPVDPVASLNASIKAKSQLRTQDGKFARNPNKEFSSPQKYSEVRYPGSSRSAMRSNETSPELSVTRSKLRTVSRLKNADQLPKRTTRLSSDSDKMPTLEPAVQVPSDTEEFTETSTNDLPILSPATPASSSDKILRGKSLVNKCLSLEDKETSKKLETESAGEKSEAGSSLQEEDKEQKQGKGRRFKSEAKNPDKSQETVVAKADGFKEGVKGVTKEKFKRKSAPARMLSLDEKRVTAKSTEDTSARKELRKREEGKLETRSNVKAKLEKVLDNDEPIKIQSVPFEVKKLIGSDSKEDLLTKLALTSRIATSKRCLRQAVSKLRPEQGRGKFRRDPELEKGKQDSGSTSDASTKKEKFDARRKSLRKSDKKATSEVKTTIRRRRCNSLSNDSKSAISPTQMSPDGQTKPEAEVTVQNVDKRQTRGSLLNSTEGETQVELTDLSLKRNTLGKRRGRIKSNTDTADKRNAEASQARNEETEKSSFVDNVGLEDQHKDTLREEAGNGDKLAKNEKEQSKDPDSSRGCETSKPSANLNHLQMETSNSMDSGKENSLETPAPVQKLKVGRPRKTWGPRKEKTPKRSLNNVIGILTEGKNIPAENQQSALSMQTTLDDVNPAESPQNNPLQPDDGGSRSQNLGKSNKSSENNVSEATSSADEPIKEAAGVQKTSADDPRQSEASESASITPQAEKHQKVESSTRDTKEQSPATDIILDLSRRKQKGKGSFLEKIVSKIAKQKDALLEGDVGSLLDTAADELTSILDEVGPAFPEGTENLGEARNKPQAEKTLDAGQETVKGSISESCSNIAARNSGKILASKGTKAESEEKATSREERANENSEEIKNDRPDSPSSESDKRIKTKLSNGDREADERSSSKVRKDGRAKDSKGEEQVVAAEANSVPNGILFPVAEGASEPPAINSAEACLEKREEEAAVEEAKTKRRSKKRSLEENSPKKSKRKSVEPSANNYEESLISEELRLADVLELIEKSKQVPSTKENLSTDVNPESINCDEERTSDKLKISSEENAEKYVNTDKKEETEDPGQSVNIAKNKDEIRVSGEEKSSVSMRITGKRKSHVETLDQCQELESSVRRSSKRKSLQEEKVSQSSEEETTSKVDAKDSSVEEVASESDKGSRRRSYRTKSITQSRNDEEAAKETEIDPVLSIGNISSAENPELSLKDLTEKSETSKEESSELQAKSTSIPEEQGAISSNVCVENVESQAQHKEEVTQNAPIADSKEPEQVENVIPPKIPKKRGRKKKCLTVDPTQAVSQENSGSKTEIQASVSQLPPRRSLRTNRFSENTEDSSKNSTDQTDPQISSSSLEPFKVPEVTEVLQHTKKRTYKRKSIVDDHLDTQTNCPAAPEVSSSVEYSEANKNSMEKEEQSEASSQKDSSDGRKLSSKGTNRDQLDLERSSSSGSIDLAQSNRTRSSRKKQLSSEDLSGQESLNQRAESTDNLSETSCVSESSYFRKKRFSKKRKELQKPPEDVQTDTSITDSESVDTEQNTDRRQSLKRRAKKNISFVDEYYMEDDFDISMVIQDCLLRESTVENNSNVESKPEPPIVEEKPVKEDAPTEVPNQEPEEEVAKDEEEVTEDPKKSIVEEDDDEDDDEEEEELKDEEKVDSLSQNQDDFQTPKKRTAGNYVVVHKKTGEILIVEKRKKLTKEAARFFCDVCATSFTRKSSLKKHNQSQSHLLQTIKCKKDGTFVGDTENMEDACNASQNDVSSDENRSLPDETMNVSLESEDDPKEADPLESVVDQKDPQSVHNDSCYTDHLEQDPLIDTQQQQRILEDELLDEEICKITENMSHDEYVLTDHVSPEPESTSTPIKIEAKKLEEVGKKKKHEKKKEKVKKKNLTDEQIVLDSPQPETAADSTLVTLSIKVAKSSEANLRDNGVSKDSSVVDDPGLENEVPAARDNDFQQEEAQTKMADALSRTEANETKHDTTYELNSEEKTEMFSRASLDIKDRDGNQPHERVTLKLTINKRSIEACKEDDAEASRNFKLNYPNTTINESEDVNCNSEKSSDAQIEPIKDCHYSKKEIDRFDLDVSSNLSVNLRKRNRSIEESTVCEERNVEEETLDNADDRQTLAIVDEIQVEKESEPVKPTRHGKSKKGRPRKHLDAVENNTEDRVTTSCSKFNSNQAKSPFDEVTRPPELASDEKPVELEELERLVPETRLENNSDGNNFVAILEKAESDDEFESSGLEIVEDQETSKSSSESESTEETVLKQSTVQQRVSEERTESPEDKIEPSLCMDDDEASSSSSLADKPLSQILLENEEKLETYKKRAGEQESSTNFPEDSDDEPKLEKNGEVEDIGSKSNELNMDENSLDNKKELASNEETKLQIASDDECDQETLKAAKDSDKESKISSESENSEAISSLKSVSNDKESYDAMETKGIGNSHKTSANDRQNPSKRVSRVYKCSSKDNHRRSRGKKTFVRNKIVDLISESDDSDSEDKIESQNKSKIVKSVFGRVFGGEKVDKVKEVLNDWVSKSEDDSDASRTDFRSSSPGEVKTKESQEDRSVKRHTISSSMPPGLKKRPGRRPKKSSSTDRAKEKNQTPENHEEHRPGKHTKSKYSSNNRRKHDADASEGHLSLLPTTKCRPSKKRAEELISRTFEEEASYGLRNQGKPDLSVKDSGYGSFNCDEDSSKLVPLEDPMEDDQRVTKRRKSSASRKSKGKTEEEDWKDLLVDKKISKNTKESGNEEDCSVKDLSQRESPTIGLSVDLESSRSCSSLAPSTIRNRSLSVDRNSQSTRDSNMDEEEDEDMEDRRISPLFVCEATRSSVDSSENSENEEERATANETPSRKRSSSEFSGEKIVIRSPLSTHKSEVVTIAPTDAIEDNALDVPQEIEATKPRQGKVLNFDEELFVECCSRLKATTENELRGAKKIKLDHNEGYHRKDDQQQGFRGPRDRWRDVESQNSLGSLLESVNQLLGEEMYSTRERDYPKRNSRNPRSEQSSRSASPDVSRVDNLGYEDSLDVAFEHNNKLRDKIQQRMRESESLIASTFGQKNSNEVVNGMHGSKHHEQEILRNSYANPQDQRHLAAANLSNGGYNEPLHMRDLQGQQNAGKLALDSSGLKSKMNSSLGGLLDKALSNLLHSNEKHDHNGSTPMKVLAELACARAPTSTAGEPAPREVVQPAKISLTKDSVPDPIIMPKEVQKKSRNPIKELFERKKEMNDRKQQEKSKTEAALRELNVHRQRKAKKMKKHQDFPLIRRGEHGGMAEKKKRREGFDRKDEFVSSRIKDVYEFDEEESQAEPNLGTVLSYRSRPGYEVSCLKTKEVDVAGLMSKAIGESLENGKTGDALSTRLESMIDRKFKELEKFAPKTKGALKSFQSEDQPRPVITGPMDEFVERKPAKGKRTVESTLKHPKLKKRSKNLKKKARNAWYENDSSDEYRTAVKTEDVGVGISKSQRTCSKGKQNIFAELYTSSESEFEVGDVDYESRRQRRAKKTTKKAAKLENAEQSQELTTKYCSENEENPPDWTSHDLKDDEAKHDCDNKKSESEMSDHPLVIDERKDMDEQKNSDDETENQYERNFEMDDLYREDSSIVDSDMEDLVPTERPNVPEEPGTKSPSLPREKTDTKTDYMQENELIPLEEALDILDQAENETQLETKYGNLNRATKTEDHINNVAVVTAEPEKDTFHPIDESIPKSPTPVEEQEEEPDNDLLALPEKLTSNEKPQKESENLPLHVFLSRKVQESKKRKEQQLKKMQEEQERILMDFQPTRRQRKCAIGKQGLLAEISSSDEEIVNPRERRTSDRSDHEKQRKQKRESKEKRKERYIEKKHEQMIAKEQKAIEEEILREVGKKKESLAHNTTNSKTDVNGTNEPEVIETIENNVAQEATQKKKHQTKEKQKKQNKEDDPYAKNNVEGLSDLENTCNKSETNHESENNRECPARQKKHSKSPTKPKKTQKSETKVTATSKRSKSSNADRRNRTDSKGSKDKERRSSSGKRDSDDEELKTTKSWNKVEEGVGVAIGRRKRAAANQLYYWSSSSDEEEMLEVVPAVEEEEDDRQEQHGWIVGDSHKRMITMLAMEKQLKEKRRRSEDEFEPGRAKSKKHRNSTS</sequence>
<feature type="compositionally biased region" description="Basic and acidic residues" evidence="3">
    <location>
        <begin position="578"/>
        <end position="601"/>
    </location>
</feature>
<feature type="compositionally biased region" description="Basic residues" evidence="3">
    <location>
        <begin position="1007"/>
        <end position="1021"/>
    </location>
</feature>
<feature type="compositionally biased region" description="Basic and acidic residues" evidence="3">
    <location>
        <begin position="3678"/>
        <end position="3688"/>
    </location>
</feature>
<feature type="compositionally biased region" description="Basic residues" evidence="3">
    <location>
        <begin position="2760"/>
        <end position="2771"/>
    </location>
</feature>
<feature type="compositionally biased region" description="Basic and acidic residues" evidence="3">
    <location>
        <begin position="4937"/>
        <end position="4950"/>
    </location>
</feature>
<feature type="compositionally biased region" description="Basic and acidic residues" evidence="3">
    <location>
        <begin position="2439"/>
        <end position="2449"/>
    </location>
</feature>
<feature type="region of interest" description="Disordered" evidence="3">
    <location>
        <begin position="5106"/>
        <end position="5272"/>
    </location>
</feature>
<feature type="compositionally biased region" description="Basic residues" evidence="3">
    <location>
        <begin position="3960"/>
        <end position="3972"/>
    </location>
</feature>
<feature type="compositionally biased region" description="Basic and acidic residues" evidence="3">
    <location>
        <begin position="3622"/>
        <end position="3635"/>
    </location>
</feature>
<feature type="compositionally biased region" description="Basic and acidic residues" evidence="3">
    <location>
        <begin position="4235"/>
        <end position="4244"/>
    </location>
</feature>
<feature type="compositionally biased region" description="Basic and acidic residues" evidence="3">
    <location>
        <begin position="243"/>
        <end position="277"/>
    </location>
</feature>
<feature type="compositionally biased region" description="Basic and acidic residues" evidence="3">
    <location>
        <begin position="3569"/>
        <end position="3582"/>
    </location>
</feature>
<feature type="compositionally biased region" description="Basic and acidic residues" evidence="3">
    <location>
        <begin position="2155"/>
        <end position="2181"/>
    </location>
</feature>
<feature type="compositionally biased region" description="Basic and acidic residues" evidence="3">
    <location>
        <begin position="2403"/>
        <end position="2413"/>
    </location>
</feature>
<feature type="compositionally biased region" description="Basic and acidic residues" evidence="3">
    <location>
        <begin position="5346"/>
        <end position="5356"/>
    </location>
</feature>
<feature type="region of interest" description="Disordered" evidence="3">
    <location>
        <begin position="1252"/>
        <end position="1554"/>
    </location>
</feature>
<feature type="compositionally biased region" description="Polar residues" evidence="3">
    <location>
        <begin position="2282"/>
        <end position="2298"/>
    </location>
</feature>
<feature type="compositionally biased region" description="Acidic residues" evidence="3">
    <location>
        <begin position="2871"/>
        <end position="2884"/>
    </location>
</feature>
<feature type="compositionally biased region" description="Acidic residues" evidence="3">
    <location>
        <begin position="2893"/>
        <end position="2908"/>
    </location>
</feature>
<evidence type="ECO:0000256" key="3">
    <source>
        <dbReference type="SAM" id="MobiDB-lite"/>
    </source>
</evidence>
<evidence type="ECO:0000256" key="2">
    <source>
        <dbReference type="SAM" id="Coils"/>
    </source>
</evidence>
<feature type="compositionally biased region" description="Basic and acidic residues" evidence="3">
    <location>
        <begin position="3647"/>
        <end position="3663"/>
    </location>
</feature>
<feature type="compositionally biased region" description="Basic and acidic residues" evidence="3">
    <location>
        <begin position="2215"/>
        <end position="2229"/>
    </location>
</feature>
<gene>
    <name evidence="5" type="ORF">XYLVIOL_LOCUS5381</name>
</gene>
<dbReference type="PROSITE" id="PS50157">
    <property type="entry name" value="ZINC_FINGER_C2H2_2"/>
    <property type="match status" value="1"/>
</dbReference>
<feature type="compositionally biased region" description="Basic and acidic residues" evidence="3">
    <location>
        <begin position="3411"/>
        <end position="3423"/>
    </location>
</feature>
<evidence type="ECO:0000259" key="4">
    <source>
        <dbReference type="PROSITE" id="PS50157"/>
    </source>
</evidence>
<feature type="compositionally biased region" description="Basic and acidic residues" evidence="3">
    <location>
        <begin position="305"/>
        <end position="318"/>
    </location>
</feature>
<feature type="compositionally biased region" description="Basic residues" evidence="3">
    <location>
        <begin position="4666"/>
        <end position="4682"/>
    </location>
</feature>
<feature type="compositionally biased region" description="Basic residues" evidence="3">
    <location>
        <begin position="5199"/>
        <end position="5213"/>
    </location>
</feature>
<feature type="region of interest" description="Disordered" evidence="3">
    <location>
        <begin position="474"/>
        <end position="495"/>
    </location>
</feature>
<comment type="caution">
    <text evidence="5">The sequence shown here is derived from an EMBL/GenBank/DDBJ whole genome shotgun (WGS) entry which is preliminary data.</text>
</comment>
<feature type="compositionally biased region" description="Polar residues" evidence="3">
    <location>
        <begin position="80"/>
        <end position="89"/>
    </location>
</feature>
<feature type="compositionally biased region" description="Basic and acidic residues" evidence="3">
    <location>
        <begin position="2468"/>
        <end position="2483"/>
    </location>
</feature>
<feature type="compositionally biased region" description="Polar residues" evidence="3">
    <location>
        <begin position="1023"/>
        <end position="1032"/>
    </location>
</feature>
<feature type="region of interest" description="Disordered" evidence="3">
    <location>
        <begin position="2056"/>
        <end position="2264"/>
    </location>
</feature>
<feature type="compositionally biased region" description="Basic and acidic residues" evidence="3">
    <location>
        <begin position="475"/>
        <end position="493"/>
    </location>
</feature>
<evidence type="ECO:0000313" key="5">
    <source>
        <dbReference type="EMBL" id="CAL7942117.1"/>
    </source>
</evidence>
<feature type="compositionally biased region" description="Basic and acidic residues" evidence="3">
    <location>
        <begin position="3981"/>
        <end position="4009"/>
    </location>
</feature>
<feature type="compositionally biased region" description="Basic and acidic residues" evidence="3">
    <location>
        <begin position="122"/>
        <end position="146"/>
    </location>
</feature>
<feature type="region of interest" description="Disordered" evidence="3">
    <location>
        <begin position="5340"/>
        <end position="5367"/>
    </location>
</feature>
<feature type="compositionally biased region" description="Basic and acidic residues" evidence="3">
    <location>
        <begin position="5185"/>
        <end position="5198"/>
    </location>
</feature>
<feature type="compositionally biased region" description="Acidic residues" evidence="3">
    <location>
        <begin position="3486"/>
        <end position="3502"/>
    </location>
</feature>
<feature type="compositionally biased region" description="Basic and acidic residues" evidence="3">
    <location>
        <begin position="4997"/>
        <end position="5020"/>
    </location>
</feature>
<feature type="compositionally biased region" description="Basic residues" evidence="3">
    <location>
        <begin position="4744"/>
        <end position="4755"/>
    </location>
</feature>
<keyword evidence="1" id="KW-0863">Zinc-finger</keyword>
<feature type="compositionally biased region" description="Basic residues" evidence="3">
    <location>
        <begin position="3397"/>
        <end position="3410"/>
    </location>
</feature>
<feature type="compositionally biased region" description="Low complexity" evidence="3">
    <location>
        <begin position="49"/>
        <end position="58"/>
    </location>
</feature>
<feature type="compositionally biased region" description="Basic and acidic residues" evidence="3">
    <location>
        <begin position="1439"/>
        <end position="1459"/>
    </location>
</feature>
<feature type="compositionally biased region" description="Basic and acidic residues" evidence="3">
    <location>
        <begin position="1783"/>
        <end position="1815"/>
    </location>
</feature>
<feature type="compositionally biased region" description="Polar residues" evidence="3">
    <location>
        <begin position="5114"/>
        <end position="5128"/>
    </location>
</feature>
<feature type="compositionally biased region" description="Basic and acidic residues" evidence="3">
    <location>
        <begin position="3528"/>
        <end position="3541"/>
    </location>
</feature>
<feature type="compositionally biased region" description="Basic and acidic residues" evidence="3">
    <location>
        <begin position="1"/>
        <end position="13"/>
    </location>
</feature>
<feature type="compositionally biased region" description="Basic residues" evidence="3">
    <location>
        <begin position="1185"/>
        <end position="1202"/>
    </location>
</feature>
<feature type="compositionally biased region" description="Basic and acidic residues" evidence="3">
    <location>
        <begin position="3843"/>
        <end position="3862"/>
    </location>
</feature>
<feature type="compositionally biased region" description="Basic and acidic residues" evidence="3">
    <location>
        <begin position="3121"/>
        <end position="3130"/>
    </location>
</feature>
<feature type="compositionally biased region" description="Low complexity" evidence="3">
    <location>
        <begin position="1931"/>
        <end position="1942"/>
    </location>
</feature>
<feature type="compositionally biased region" description="Polar residues" evidence="3">
    <location>
        <begin position="1717"/>
        <end position="1731"/>
    </location>
</feature>
<feature type="region of interest" description="Disordered" evidence="3">
    <location>
        <begin position="4235"/>
        <end position="4267"/>
    </location>
</feature>
<feature type="compositionally biased region" description="Basic residues" evidence="3">
    <location>
        <begin position="3721"/>
        <end position="3731"/>
    </location>
</feature>
<feature type="compositionally biased region" description="Polar residues" evidence="3">
    <location>
        <begin position="2556"/>
        <end position="2578"/>
    </location>
</feature>
<feature type="region of interest" description="Disordered" evidence="3">
    <location>
        <begin position="3389"/>
        <end position="3731"/>
    </location>
</feature>
<accession>A0ABP1NMF2</accession>
<feature type="compositionally biased region" description="Basic and acidic residues" evidence="3">
    <location>
        <begin position="3783"/>
        <end position="3799"/>
    </location>
</feature>
<feature type="compositionally biased region" description="Polar residues" evidence="3">
    <location>
        <begin position="2705"/>
        <end position="2719"/>
    </location>
</feature>
<feature type="compositionally biased region" description="Polar residues" evidence="3">
    <location>
        <begin position="3695"/>
        <end position="3708"/>
    </location>
</feature>
<feature type="compositionally biased region" description="Basic and acidic residues" evidence="3">
    <location>
        <begin position="3807"/>
        <end position="3817"/>
    </location>
</feature>
<feature type="compositionally biased region" description="Basic and acidic residues" evidence="3">
    <location>
        <begin position="2111"/>
        <end position="2148"/>
    </location>
</feature>
<feature type="compositionally biased region" description="Polar residues" evidence="3">
    <location>
        <begin position="2646"/>
        <end position="2668"/>
    </location>
</feature>
<evidence type="ECO:0000313" key="6">
    <source>
        <dbReference type="Proteomes" id="UP001642520"/>
    </source>
</evidence>
<reference evidence="5 6" key="1">
    <citation type="submission" date="2024-08" db="EMBL/GenBank/DDBJ databases">
        <authorList>
            <person name="Will J Nash"/>
            <person name="Angela Man"/>
            <person name="Seanna McTaggart"/>
            <person name="Kendall Baker"/>
            <person name="Tom Barker"/>
            <person name="Leah Catchpole"/>
            <person name="Alex Durrant"/>
            <person name="Karim Gharbi"/>
            <person name="Naomi Irish"/>
            <person name="Gemy Kaithakottil"/>
            <person name="Debby Ku"/>
            <person name="Aaliyah Providence"/>
            <person name="Felix Shaw"/>
            <person name="David Swarbreck"/>
            <person name="Chris Watkins"/>
            <person name="Ann M. McCartney"/>
            <person name="Giulio Formenti"/>
            <person name="Alice Mouton"/>
            <person name="Noel Vella"/>
            <person name="Bjorn M von Reumont"/>
            <person name="Adriana Vella"/>
            <person name="Wilfried Haerty"/>
        </authorList>
    </citation>
    <scope>NUCLEOTIDE SEQUENCE [LARGE SCALE GENOMIC DNA]</scope>
</reference>
<feature type="compositionally biased region" description="Basic and acidic residues" evidence="3">
    <location>
        <begin position="380"/>
        <end position="400"/>
    </location>
</feature>
<protein>
    <recommendedName>
        <fullName evidence="4">C2H2-type domain-containing protein</fullName>
    </recommendedName>
</protein>
<feature type="compositionally biased region" description="Polar residues" evidence="3">
    <location>
        <begin position="1816"/>
        <end position="1838"/>
    </location>
</feature>
<feature type="compositionally biased region" description="Polar residues" evidence="3">
    <location>
        <begin position="4252"/>
        <end position="4261"/>
    </location>
</feature>
<feature type="compositionally biased region" description="Basic and acidic residues" evidence="3">
    <location>
        <begin position="1523"/>
        <end position="1554"/>
    </location>
</feature>
<feature type="region of interest" description="Disordered" evidence="3">
    <location>
        <begin position="4731"/>
        <end position="4884"/>
    </location>
</feature>
<feature type="region of interest" description="Disordered" evidence="3">
    <location>
        <begin position="550"/>
        <end position="601"/>
    </location>
</feature>
<dbReference type="Proteomes" id="UP001642520">
    <property type="component" value="Unassembled WGS sequence"/>
</dbReference>
<keyword evidence="1" id="KW-0862">Zinc</keyword>
<feature type="compositionally biased region" description="Basic and acidic residues" evidence="3">
    <location>
        <begin position="1755"/>
        <end position="1775"/>
    </location>
</feature>
<feature type="compositionally biased region" description="Polar residues" evidence="3">
    <location>
        <begin position="4024"/>
        <end position="4051"/>
    </location>
</feature>
<feature type="compositionally biased region" description="Basic residues" evidence="3">
    <location>
        <begin position="1855"/>
        <end position="1872"/>
    </location>
</feature>
<feature type="compositionally biased region" description="Basic residues" evidence="3">
    <location>
        <begin position="2542"/>
        <end position="2552"/>
    </location>
</feature>
<feature type="region of interest" description="Disordered" evidence="3">
    <location>
        <begin position="4936"/>
        <end position="5092"/>
    </location>
</feature>
<dbReference type="SMART" id="SM00355">
    <property type="entry name" value="ZnF_C2H2"/>
    <property type="match status" value="6"/>
</dbReference>
<feature type="compositionally biased region" description="Basic and acidic residues" evidence="3">
    <location>
        <begin position="4649"/>
        <end position="4665"/>
    </location>
</feature>
<feature type="compositionally biased region" description="Basic and acidic residues" evidence="3">
    <location>
        <begin position="5073"/>
        <end position="5092"/>
    </location>
</feature>
<feature type="compositionally biased region" description="Polar residues" evidence="3">
    <location>
        <begin position="2486"/>
        <end position="2512"/>
    </location>
</feature>
<feature type="region of interest" description="Disordered" evidence="3">
    <location>
        <begin position="4628"/>
        <end position="4719"/>
    </location>
</feature>
<feature type="region of interest" description="Disordered" evidence="3">
    <location>
        <begin position="1007"/>
        <end position="1049"/>
    </location>
</feature>
<feature type="compositionally biased region" description="Basic and acidic residues" evidence="3">
    <location>
        <begin position="4692"/>
        <end position="4702"/>
    </location>
</feature>
<feature type="region of interest" description="Disordered" evidence="3">
    <location>
        <begin position="430"/>
        <end position="454"/>
    </location>
</feature>
<feature type="compositionally biased region" description="Basic and acidic residues" evidence="3">
    <location>
        <begin position="1645"/>
        <end position="1667"/>
    </location>
</feature>
<feature type="compositionally biased region" description="Basic and acidic residues" evidence="3">
    <location>
        <begin position="1469"/>
        <end position="1490"/>
    </location>
</feature>
<keyword evidence="6" id="KW-1185">Reference proteome</keyword>
<feature type="compositionally biased region" description="Basic and acidic residues" evidence="3">
    <location>
        <begin position="327"/>
        <end position="346"/>
    </location>
</feature>
<feature type="region of interest" description="Disordered" evidence="3">
    <location>
        <begin position="2839"/>
        <end position="2927"/>
    </location>
</feature>
<feature type="compositionally biased region" description="Polar residues" evidence="3">
    <location>
        <begin position="2729"/>
        <end position="2754"/>
    </location>
</feature>
<name>A0ABP1NMF2_XYLVO</name>
<dbReference type="InterPro" id="IPR013087">
    <property type="entry name" value="Znf_C2H2_type"/>
</dbReference>
<feature type="region of interest" description="Disordered" evidence="3">
    <location>
        <begin position="3106"/>
        <end position="3164"/>
    </location>
</feature>
<feature type="coiled-coil region" evidence="2">
    <location>
        <begin position="4464"/>
        <end position="4495"/>
    </location>
</feature>
<feature type="compositionally biased region" description="Polar residues" evidence="3">
    <location>
        <begin position="4761"/>
        <end position="4772"/>
    </location>
</feature>
<dbReference type="PROSITE" id="PS00028">
    <property type="entry name" value="ZINC_FINGER_C2H2_1"/>
    <property type="match status" value="3"/>
</dbReference>
<feature type="region of interest" description="Disordered" evidence="3">
    <location>
        <begin position="1061"/>
        <end position="1080"/>
    </location>
</feature>
<feature type="compositionally biased region" description="Polar residues" evidence="3">
    <location>
        <begin position="3424"/>
        <end position="3436"/>
    </location>
</feature>
<organism evidence="5 6">
    <name type="scientific">Xylocopa violacea</name>
    <name type="common">Violet carpenter bee</name>
    <name type="synonym">Apis violacea</name>
    <dbReference type="NCBI Taxonomy" id="135666"/>
    <lineage>
        <taxon>Eukaryota</taxon>
        <taxon>Metazoa</taxon>
        <taxon>Ecdysozoa</taxon>
        <taxon>Arthropoda</taxon>
        <taxon>Hexapoda</taxon>
        <taxon>Insecta</taxon>
        <taxon>Pterygota</taxon>
        <taxon>Neoptera</taxon>
        <taxon>Endopterygota</taxon>
        <taxon>Hymenoptera</taxon>
        <taxon>Apocrita</taxon>
        <taxon>Aculeata</taxon>
        <taxon>Apoidea</taxon>
        <taxon>Anthophila</taxon>
        <taxon>Apidae</taxon>
        <taxon>Xylocopa</taxon>
        <taxon>Xylocopa</taxon>
    </lineage>
</organism>
<feature type="compositionally biased region" description="Polar residues" evidence="3">
    <location>
        <begin position="2599"/>
        <end position="2614"/>
    </location>
</feature>
<feature type="region of interest" description="Disordered" evidence="3">
    <location>
        <begin position="380"/>
        <end position="401"/>
    </location>
</feature>
<feature type="compositionally biased region" description="Basic and acidic residues" evidence="3">
    <location>
        <begin position="203"/>
        <end position="212"/>
    </location>
</feature>
<feature type="region of interest" description="Disordered" evidence="3">
    <location>
        <begin position="1"/>
        <end position="58"/>
    </location>
</feature>
<feature type="region of interest" description="Disordered" evidence="3">
    <location>
        <begin position="72"/>
        <end position="146"/>
    </location>
</feature>
<feature type="compositionally biased region" description="Basic residues" evidence="3">
    <location>
        <begin position="3831"/>
        <end position="3841"/>
    </location>
</feature>
<feature type="region of interest" description="Disordered" evidence="3">
    <location>
        <begin position="2279"/>
        <end position="2810"/>
    </location>
</feature>
<feature type="compositionally biased region" description="Basic and acidic residues" evidence="3">
    <location>
        <begin position="2341"/>
        <end position="2354"/>
    </location>
</feature>
<feature type="compositionally biased region" description="Low complexity" evidence="3">
    <location>
        <begin position="3664"/>
        <end position="3673"/>
    </location>
</feature>
<feature type="compositionally biased region" description="Polar residues" evidence="3">
    <location>
        <begin position="1890"/>
        <end position="1917"/>
    </location>
</feature>
<feature type="region of interest" description="Disordered" evidence="3">
    <location>
        <begin position="707"/>
        <end position="729"/>
    </location>
</feature>
<feature type="compositionally biased region" description="Basic and acidic residues" evidence="3">
    <location>
        <begin position="1498"/>
        <end position="1510"/>
    </location>
</feature>
<feature type="compositionally biased region" description="Basic and acidic residues" evidence="3">
    <location>
        <begin position="2067"/>
        <end position="2079"/>
    </location>
</feature>
<feature type="compositionally biased region" description="Basic and acidic residues" evidence="3">
    <location>
        <begin position="4783"/>
        <end position="4846"/>
    </location>
</feature>
<feature type="region of interest" description="Disordered" evidence="3">
    <location>
        <begin position="158"/>
        <end position="346"/>
    </location>
</feature>
<keyword evidence="2" id="KW-0175">Coiled coil</keyword>
<feature type="compositionally biased region" description="Basic and acidic residues" evidence="3">
    <location>
        <begin position="5051"/>
        <end position="5066"/>
    </location>
</feature>
<feature type="compositionally biased region" description="Basic residues" evidence="3">
    <location>
        <begin position="2628"/>
        <end position="2637"/>
    </location>
</feature>
<dbReference type="Gene3D" id="3.30.160.60">
    <property type="entry name" value="Classic Zinc Finger"/>
    <property type="match status" value="1"/>
</dbReference>
<feature type="compositionally biased region" description="Basic and acidic residues" evidence="3">
    <location>
        <begin position="3438"/>
        <end position="3471"/>
    </location>
</feature>
<dbReference type="EMBL" id="CAXAJV020001292">
    <property type="protein sequence ID" value="CAL7942117.1"/>
    <property type="molecule type" value="Genomic_DNA"/>
</dbReference>
<feature type="compositionally biased region" description="Polar residues" evidence="3">
    <location>
        <begin position="1268"/>
        <end position="1289"/>
    </location>
</feature>
<feature type="compositionally biased region" description="Polar residues" evidence="3">
    <location>
        <begin position="1341"/>
        <end position="1359"/>
    </location>
</feature>
<keyword evidence="1" id="KW-0479">Metal-binding</keyword>
<feature type="compositionally biased region" description="Basic residues" evidence="3">
    <location>
        <begin position="3131"/>
        <end position="3145"/>
    </location>
</feature>
<feature type="compositionally biased region" description="Basic and acidic residues" evidence="3">
    <location>
        <begin position="170"/>
        <end position="188"/>
    </location>
</feature>